<organism evidence="4">
    <name type="scientific">Fervidicoccus fontis</name>
    <dbReference type="NCBI Taxonomy" id="683846"/>
    <lineage>
        <taxon>Archaea</taxon>
        <taxon>Thermoproteota</taxon>
        <taxon>Thermoprotei</taxon>
        <taxon>Fervidicoccales</taxon>
        <taxon>Fervidicoccaceae</taxon>
        <taxon>Fervidicoccus</taxon>
    </lineage>
</organism>
<dbReference type="InterPro" id="IPR007109">
    <property type="entry name" value="Brix"/>
</dbReference>
<proteinExistence type="inferred from homology"/>
<dbReference type="AlphaFoldDB" id="A0A7C2YT60"/>
<dbReference type="InterPro" id="IPR023548">
    <property type="entry name" value="Brix_dom_Rbsml_bgen_prot"/>
</dbReference>
<dbReference type="GO" id="GO:0006364">
    <property type="term" value="P:rRNA processing"/>
    <property type="evidence" value="ECO:0007669"/>
    <property type="project" value="InterPro"/>
</dbReference>
<dbReference type="SUPFAM" id="SSF52954">
    <property type="entry name" value="Class II aaRS ABD-related"/>
    <property type="match status" value="1"/>
</dbReference>
<feature type="domain" description="Brix" evidence="3">
    <location>
        <begin position="3"/>
        <end position="188"/>
    </location>
</feature>
<evidence type="ECO:0000256" key="1">
    <source>
        <dbReference type="ARBA" id="ARBA00022517"/>
    </source>
</evidence>
<dbReference type="SMART" id="SM00879">
    <property type="entry name" value="Brix"/>
    <property type="match status" value="1"/>
</dbReference>
<protein>
    <recommendedName>
        <fullName evidence="2">Probable Brix domain-containing ribosomal biogenesis protein</fullName>
    </recommendedName>
</protein>
<dbReference type="PROSITE" id="PS50833">
    <property type="entry name" value="BRIX"/>
    <property type="match status" value="1"/>
</dbReference>
<evidence type="ECO:0000256" key="2">
    <source>
        <dbReference type="HAMAP-Rule" id="MF_00699"/>
    </source>
</evidence>
<comment type="caution">
    <text evidence="4">The sequence shown here is derived from an EMBL/GenBank/DDBJ whole genome shotgun (WGS) entry which is preliminary data.</text>
</comment>
<gene>
    <name evidence="4" type="ORF">ENO36_02025</name>
</gene>
<name>A0A7C2YT60_9CREN</name>
<reference evidence="4" key="1">
    <citation type="journal article" date="2020" name="mSystems">
        <title>Genome- and Community-Level Interaction Insights into Carbon Utilization and Element Cycling Functions of Hydrothermarchaeota in Hydrothermal Sediment.</title>
        <authorList>
            <person name="Zhou Z."/>
            <person name="Liu Y."/>
            <person name="Xu W."/>
            <person name="Pan J."/>
            <person name="Luo Z.H."/>
            <person name="Li M."/>
        </authorList>
    </citation>
    <scope>NUCLEOTIDE SEQUENCE [LARGE SCALE GENOMIC DNA]</scope>
    <source>
        <strain evidence="4">SpSt-1259</strain>
    </source>
</reference>
<sequence length="198" mass="22191">MKKKVIISTSREPSPRTRSFVKDISNLAYWLIKINRGKMTFHELVEEAILADSNTLAVVGEMRGNPSIIRVYDLTDVARTEKLLHTYSIILKGVALSRETGNHGVEPQEVNEIIIEPSQGHDEESKALVLALHQMLNTGVEPPREGKYIKVNINTAFKLVKFKLFPTGLNVGPVIKYFKVKTPKKLIELGEAAEDSQI</sequence>
<comment type="function">
    <text evidence="2">Probably involved in the biogenesis of the ribosome.</text>
</comment>
<evidence type="ECO:0000313" key="4">
    <source>
        <dbReference type="EMBL" id="HEU97618.1"/>
    </source>
</evidence>
<dbReference type="HAMAP" id="MF_00699">
    <property type="entry name" value="BriX"/>
    <property type="match status" value="1"/>
</dbReference>
<evidence type="ECO:0000259" key="3">
    <source>
        <dbReference type="PROSITE" id="PS50833"/>
    </source>
</evidence>
<dbReference type="EMBL" id="DSFE01000046">
    <property type="protein sequence ID" value="HEU97618.1"/>
    <property type="molecule type" value="Genomic_DNA"/>
</dbReference>
<dbReference type="Gene3D" id="3.40.50.10480">
    <property type="entry name" value="Probable brix-domain ribosomal biogenesis protein"/>
    <property type="match status" value="1"/>
</dbReference>
<dbReference type="Proteomes" id="UP000885664">
    <property type="component" value="Unassembled WGS sequence"/>
</dbReference>
<dbReference type="GO" id="GO:0019843">
    <property type="term" value="F:rRNA binding"/>
    <property type="evidence" value="ECO:0007669"/>
    <property type="project" value="InterPro"/>
</dbReference>
<keyword evidence="1 2" id="KW-0690">Ribosome biogenesis</keyword>
<accession>A0A7C2YT60</accession>